<evidence type="ECO:0000313" key="6">
    <source>
        <dbReference type="EMBL" id="EFN56655.1"/>
    </source>
</evidence>
<dbReference type="OrthoDB" id="361383at2759"/>
<dbReference type="GO" id="GO:0006412">
    <property type="term" value="P:translation"/>
    <property type="evidence" value="ECO:0007669"/>
    <property type="project" value="InterPro"/>
</dbReference>
<dbReference type="InParanoid" id="E1ZBJ3"/>
<organism evidence="7">
    <name type="scientific">Chlorella variabilis</name>
    <name type="common">Green alga</name>
    <dbReference type="NCBI Taxonomy" id="554065"/>
    <lineage>
        <taxon>Eukaryota</taxon>
        <taxon>Viridiplantae</taxon>
        <taxon>Chlorophyta</taxon>
        <taxon>core chlorophytes</taxon>
        <taxon>Trebouxiophyceae</taxon>
        <taxon>Chlorellales</taxon>
        <taxon>Chlorellaceae</taxon>
        <taxon>Chlorella clade</taxon>
        <taxon>Chlorella</taxon>
    </lineage>
</organism>
<feature type="compositionally biased region" description="Gly residues" evidence="4">
    <location>
        <begin position="32"/>
        <end position="42"/>
    </location>
</feature>
<dbReference type="Proteomes" id="UP000008141">
    <property type="component" value="Unassembled WGS sequence"/>
</dbReference>
<dbReference type="GeneID" id="17356195"/>
<dbReference type="PANTHER" id="PTHR12934:SF11">
    <property type="entry name" value="LARGE RIBOSOMAL SUBUNIT PROTEIN UL15M"/>
    <property type="match status" value="1"/>
</dbReference>
<evidence type="ECO:0000256" key="3">
    <source>
        <dbReference type="ARBA" id="ARBA00023274"/>
    </source>
</evidence>
<dbReference type="GO" id="GO:0005762">
    <property type="term" value="C:mitochondrial large ribosomal subunit"/>
    <property type="evidence" value="ECO:0007669"/>
    <property type="project" value="TreeGrafter"/>
</dbReference>
<feature type="compositionally biased region" description="Low complexity" evidence="4">
    <location>
        <begin position="217"/>
        <end position="233"/>
    </location>
</feature>
<dbReference type="eggNOG" id="KOG0846">
    <property type="taxonomic scope" value="Eukaryota"/>
</dbReference>
<dbReference type="OMA" id="CAHYNKL"/>
<dbReference type="RefSeq" id="XP_005848757.1">
    <property type="nucleotide sequence ID" value="XM_005848695.1"/>
</dbReference>
<dbReference type="FunCoup" id="E1ZBJ3">
    <property type="interactions" value="1473"/>
</dbReference>
<keyword evidence="7" id="KW-1185">Reference proteome</keyword>
<dbReference type="Gene3D" id="3.100.10.10">
    <property type="match status" value="1"/>
</dbReference>
<protein>
    <recommendedName>
        <fullName evidence="5">Large ribosomal subunit protein uL15/eL18 domain-containing protein</fullName>
    </recommendedName>
</protein>
<dbReference type="SUPFAM" id="SSF52080">
    <property type="entry name" value="Ribosomal proteins L15p and L18e"/>
    <property type="match status" value="1"/>
</dbReference>
<evidence type="ECO:0000259" key="5">
    <source>
        <dbReference type="Pfam" id="PF00828"/>
    </source>
</evidence>
<evidence type="ECO:0000256" key="1">
    <source>
        <dbReference type="ARBA" id="ARBA00007320"/>
    </source>
</evidence>
<keyword evidence="2" id="KW-0689">Ribosomal protein</keyword>
<feature type="region of interest" description="Disordered" evidence="4">
    <location>
        <begin position="28"/>
        <end position="66"/>
    </location>
</feature>
<dbReference type="EMBL" id="GL433841">
    <property type="protein sequence ID" value="EFN56655.1"/>
    <property type="molecule type" value="Genomic_DNA"/>
</dbReference>
<evidence type="ECO:0000313" key="7">
    <source>
        <dbReference type="Proteomes" id="UP000008141"/>
    </source>
</evidence>
<dbReference type="HAMAP" id="MF_01341">
    <property type="entry name" value="Ribosomal_uL15"/>
    <property type="match status" value="1"/>
</dbReference>
<feature type="compositionally biased region" description="Basic residues" evidence="4">
    <location>
        <begin position="43"/>
        <end position="55"/>
    </location>
</feature>
<name>E1ZBJ3_CHLVA</name>
<dbReference type="GO" id="GO:0003735">
    <property type="term" value="F:structural constituent of ribosome"/>
    <property type="evidence" value="ECO:0007669"/>
    <property type="project" value="InterPro"/>
</dbReference>
<sequence>MPARQAPERDFIALNTLADNPGATHYTKRVGRGIGSGLGKTSGRGHKGQKARTGRSPRLGFEGGQTPLRMRVPLRGFRNPHTRFYRPINLDTVQQWAQEGRLPTDRIITMKDLRDSNCVGRKMGWGVKVLGRGARRLATPLHLEVSQVSESARAAIEAAGGSVATVYYNKLGLRALLKPDWFAAKGRLLPRPARPPPKLEGRFDRVGELPPRTELPAAAAGAAAASQQETAAA</sequence>
<dbReference type="Pfam" id="PF00828">
    <property type="entry name" value="Ribosomal_L27A"/>
    <property type="match status" value="1"/>
</dbReference>
<dbReference type="AlphaFoldDB" id="E1ZBJ3"/>
<proteinExistence type="inferred from homology"/>
<keyword evidence="3" id="KW-0687">Ribonucleoprotein</keyword>
<gene>
    <name evidence="6" type="ORF">CHLNCDRAFT_144493</name>
</gene>
<evidence type="ECO:0000256" key="4">
    <source>
        <dbReference type="SAM" id="MobiDB-lite"/>
    </source>
</evidence>
<dbReference type="KEGG" id="cvr:CHLNCDRAFT_144493"/>
<dbReference type="InterPro" id="IPR005749">
    <property type="entry name" value="Ribosomal_uL15_bac-type"/>
</dbReference>
<accession>E1ZBJ3</accession>
<dbReference type="InterPro" id="IPR030878">
    <property type="entry name" value="Ribosomal_uL15"/>
</dbReference>
<comment type="similarity">
    <text evidence="1">Belongs to the universal ribosomal protein uL15 family.</text>
</comment>
<feature type="domain" description="Large ribosomal subunit protein uL15/eL18" evidence="5">
    <location>
        <begin position="87"/>
        <end position="163"/>
    </location>
</feature>
<dbReference type="PANTHER" id="PTHR12934">
    <property type="entry name" value="50S RIBOSOMAL PROTEIN L15"/>
    <property type="match status" value="1"/>
</dbReference>
<reference evidence="6 7" key="1">
    <citation type="journal article" date="2010" name="Plant Cell">
        <title>The Chlorella variabilis NC64A genome reveals adaptation to photosymbiosis, coevolution with viruses, and cryptic sex.</title>
        <authorList>
            <person name="Blanc G."/>
            <person name="Duncan G."/>
            <person name="Agarkova I."/>
            <person name="Borodovsky M."/>
            <person name="Gurnon J."/>
            <person name="Kuo A."/>
            <person name="Lindquist E."/>
            <person name="Lucas S."/>
            <person name="Pangilinan J."/>
            <person name="Polle J."/>
            <person name="Salamov A."/>
            <person name="Terry A."/>
            <person name="Yamada T."/>
            <person name="Dunigan D.D."/>
            <person name="Grigoriev I.V."/>
            <person name="Claverie J.M."/>
            <person name="Van Etten J.L."/>
        </authorList>
    </citation>
    <scope>NUCLEOTIDE SEQUENCE [LARGE SCALE GENOMIC DNA]</scope>
    <source>
        <strain evidence="6 7">NC64A</strain>
    </source>
</reference>
<dbReference type="InterPro" id="IPR021131">
    <property type="entry name" value="Ribosomal_uL15/eL18"/>
</dbReference>
<feature type="region of interest" description="Disordered" evidence="4">
    <location>
        <begin position="189"/>
        <end position="233"/>
    </location>
</feature>
<dbReference type="InterPro" id="IPR036227">
    <property type="entry name" value="Ribosomal_uL15/eL18_sf"/>
</dbReference>
<dbReference type="NCBIfam" id="TIGR01071">
    <property type="entry name" value="rplO_bact"/>
    <property type="match status" value="1"/>
</dbReference>
<dbReference type="STRING" id="554065.E1ZBJ3"/>
<evidence type="ECO:0000256" key="2">
    <source>
        <dbReference type="ARBA" id="ARBA00022980"/>
    </source>
</evidence>
<feature type="compositionally biased region" description="Basic and acidic residues" evidence="4">
    <location>
        <begin position="197"/>
        <end position="207"/>
    </location>
</feature>